<accession>A0A015ZCW6</accession>
<organism evidence="1 2">
    <name type="scientific">Bacteroides fragilis str. 2-F-2 #4</name>
    <dbReference type="NCBI Taxonomy" id="1339280"/>
    <lineage>
        <taxon>Bacteria</taxon>
        <taxon>Pseudomonadati</taxon>
        <taxon>Bacteroidota</taxon>
        <taxon>Bacteroidia</taxon>
        <taxon>Bacteroidales</taxon>
        <taxon>Bacteroidaceae</taxon>
        <taxon>Bacteroides</taxon>
    </lineage>
</organism>
<dbReference type="AlphaFoldDB" id="A0A015ZCW6"/>
<gene>
    <name evidence="1" type="ORF">M076_4693</name>
</gene>
<comment type="caution">
    <text evidence="1">The sequence shown here is derived from an EMBL/GenBank/DDBJ whole genome shotgun (WGS) entry which is preliminary data.</text>
</comment>
<name>A0A015ZCW6_BACFG</name>
<dbReference type="Proteomes" id="UP000022272">
    <property type="component" value="Unassembled WGS sequence"/>
</dbReference>
<proteinExistence type="predicted"/>
<dbReference type="RefSeq" id="WP_032571718.1">
    <property type="nucleotide sequence ID" value="NZ_JGDM01000124.1"/>
</dbReference>
<evidence type="ECO:0000313" key="2">
    <source>
        <dbReference type="Proteomes" id="UP000022272"/>
    </source>
</evidence>
<dbReference type="PATRIC" id="fig|1339280.3.peg.4480"/>
<protein>
    <submittedName>
        <fullName evidence="1">Uncharacterized protein</fullName>
    </submittedName>
</protein>
<reference evidence="1 2" key="1">
    <citation type="submission" date="2014-02" db="EMBL/GenBank/DDBJ databases">
        <authorList>
            <person name="Sears C."/>
            <person name="Carroll K."/>
            <person name="Sack B.R."/>
            <person name="Qadri F."/>
            <person name="Myers L.L."/>
            <person name="Chung G.-T."/>
            <person name="Escheverria P."/>
            <person name="Fraser C.M."/>
            <person name="Sadzewicz L."/>
            <person name="Shefchek K.A."/>
            <person name="Tallon L."/>
            <person name="Das S.P."/>
            <person name="Daugherty S."/>
            <person name="Mongodin E.F."/>
        </authorList>
    </citation>
    <scope>NUCLEOTIDE SEQUENCE [LARGE SCALE GENOMIC DNA]</scope>
    <source>
        <strain evidence="1 2">2-F-2 #4</strain>
    </source>
</reference>
<evidence type="ECO:0000313" key="1">
    <source>
        <dbReference type="EMBL" id="EXZ42152.1"/>
    </source>
</evidence>
<dbReference type="EMBL" id="JGDM01000124">
    <property type="protein sequence ID" value="EXZ42152.1"/>
    <property type="molecule type" value="Genomic_DNA"/>
</dbReference>
<sequence length="83" mass="9822">MDKKVKFTLRLTEEDLEIIESIKGDIGEVTTASAIRYIIRNYASLQIRFHRLIRQGKENESKFKFACDLLDAIENLKKYREKE</sequence>